<protein>
    <submittedName>
        <fullName evidence="2">Uncharacterized protein</fullName>
    </submittedName>
</protein>
<evidence type="ECO:0000313" key="2">
    <source>
        <dbReference type="Ensembl" id="ENSECAP00000082829.1"/>
    </source>
</evidence>
<dbReference type="Gene3D" id="6.10.140.1620">
    <property type="match status" value="1"/>
</dbReference>
<dbReference type="Proteomes" id="UP000002281">
    <property type="component" value="Chromosome 22"/>
</dbReference>
<dbReference type="Ensembl" id="ENSECAT00000104770.1">
    <property type="protein sequence ID" value="ENSECAP00000082829.1"/>
    <property type="gene ID" value="ENSECAG00000054153.1"/>
</dbReference>
<keyword evidence="3" id="KW-1185">Reference proteome</keyword>
<dbReference type="PANTHER" id="PTHR10460">
    <property type="entry name" value="ABL INTERACTOR FAMILY MEMBER"/>
    <property type="match status" value="1"/>
</dbReference>
<reference evidence="2" key="2">
    <citation type="submission" date="2025-08" db="UniProtKB">
        <authorList>
            <consortium name="Ensembl"/>
        </authorList>
    </citation>
    <scope>IDENTIFICATION</scope>
    <source>
        <strain evidence="2">Thoroughbred</strain>
    </source>
</reference>
<reference evidence="2" key="3">
    <citation type="submission" date="2025-09" db="UniProtKB">
        <authorList>
            <consortium name="Ensembl"/>
        </authorList>
    </citation>
    <scope>IDENTIFICATION</scope>
    <source>
        <strain evidence="2">Thoroughbred</strain>
    </source>
</reference>
<evidence type="ECO:0000256" key="1">
    <source>
        <dbReference type="ARBA" id="ARBA00010020"/>
    </source>
</evidence>
<accession>A0A9L0T8D5</accession>
<sequence>VAELQMLLEEEIPSGKRALRESYQNLILVADYCKNNYIQAADKRRALEETKASWK</sequence>
<name>A0A9L0T8D5_HORSE</name>
<reference evidence="2 3" key="1">
    <citation type="journal article" date="2009" name="Science">
        <title>Genome sequence, comparative analysis, and population genetics of the domestic horse.</title>
        <authorList>
            <consortium name="Broad Institute Genome Sequencing Platform"/>
            <consortium name="Broad Institute Whole Genome Assembly Team"/>
            <person name="Wade C.M."/>
            <person name="Giulotto E."/>
            <person name="Sigurdsson S."/>
            <person name="Zoli M."/>
            <person name="Gnerre S."/>
            <person name="Imsland F."/>
            <person name="Lear T.L."/>
            <person name="Adelson D.L."/>
            <person name="Bailey E."/>
            <person name="Bellone R.R."/>
            <person name="Bloecker H."/>
            <person name="Distl O."/>
            <person name="Edgar R.C."/>
            <person name="Garber M."/>
            <person name="Leeb T."/>
            <person name="Mauceli E."/>
            <person name="MacLeod J.N."/>
            <person name="Penedo M.C.T."/>
            <person name="Raison J.M."/>
            <person name="Sharpe T."/>
            <person name="Vogel J."/>
            <person name="Andersson L."/>
            <person name="Antczak D.F."/>
            <person name="Biagi T."/>
            <person name="Binns M.M."/>
            <person name="Chowdhary B.P."/>
            <person name="Coleman S.J."/>
            <person name="Della Valle G."/>
            <person name="Fryc S."/>
            <person name="Guerin G."/>
            <person name="Hasegawa T."/>
            <person name="Hill E.W."/>
            <person name="Jurka J."/>
            <person name="Kiialainen A."/>
            <person name="Lindgren G."/>
            <person name="Liu J."/>
            <person name="Magnani E."/>
            <person name="Mickelson J.R."/>
            <person name="Murray J."/>
            <person name="Nergadze S.G."/>
            <person name="Onofrio R."/>
            <person name="Pedroni S."/>
            <person name="Piras M.F."/>
            <person name="Raudsepp T."/>
            <person name="Rocchi M."/>
            <person name="Roeed K.H."/>
            <person name="Ryder O.A."/>
            <person name="Searle S."/>
            <person name="Skow L."/>
            <person name="Swinburne J.E."/>
            <person name="Syvaenen A.C."/>
            <person name="Tozaki T."/>
            <person name="Valberg S.J."/>
            <person name="Vaudin M."/>
            <person name="White J.R."/>
            <person name="Zody M.C."/>
            <person name="Lander E.S."/>
            <person name="Lindblad-Toh K."/>
        </authorList>
    </citation>
    <scope>NUCLEOTIDE SEQUENCE [LARGE SCALE GENOMIC DNA]</scope>
    <source>
        <strain evidence="2 3">Thoroughbred</strain>
    </source>
</reference>
<organism evidence="2 3">
    <name type="scientific">Equus caballus</name>
    <name type="common">Horse</name>
    <dbReference type="NCBI Taxonomy" id="9796"/>
    <lineage>
        <taxon>Eukaryota</taxon>
        <taxon>Metazoa</taxon>
        <taxon>Chordata</taxon>
        <taxon>Craniata</taxon>
        <taxon>Vertebrata</taxon>
        <taxon>Euteleostomi</taxon>
        <taxon>Mammalia</taxon>
        <taxon>Eutheria</taxon>
        <taxon>Laurasiatheria</taxon>
        <taxon>Perissodactyla</taxon>
        <taxon>Equidae</taxon>
        <taxon>Equus</taxon>
    </lineage>
</organism>
<evidence type="ECO:0000313" key="3">
    <source>
        <dbReference type="Proteomes" id="UP000002281"/>
    </source>
</evidence>
<comment type="similarity">
    <text evidence="1">Belongs to the ABI family.</text>
</comment>
<dbReference type="AlphaFoldDB" id="A0A9L0T8D5"/>
<proteinExistence type="inferred from homology"/>
<dbReference type="PANTHER" id="PTHR10460:SF2">
    <property type="entry name" value="ABL INTERACTOR 1"/>
    <property type="match status" value="1"/>
</dbReference>
<dbReference type="GeneTree" id="ENSGT00940000154811"/>
<dbReference type="InterPro" id="IPR028457">
    <property type="entry name" value="ABI"/>
</dbReference>